<dbReference type="AlphaFoldDB" id="A0A4Z0CBF5"/>
<name>A0A4Z0CBF5_9BURK</name>
<comment type="caution">
    <text evidence="2">The sequence shown here is derived from an EMBL/GenBank/DDBJ whole genome shotgun (WGS) entry which is preliminary data.</text>
</comment>
<dbReference type="OrthoDB" id="8442703at2"/>
<organism evidence="2 3">
    <name type="scientific">Ramlibacter humi</name>
    <dbReference type="NCBI Taxonomy" id="2530451"/>
    <lineage>
        <taxon>Bacteria</taxon>
        <taxon>Pseudomonadati</taxon>
        <taxon>Pseudomonadota</taxon>
        <taxon>Betaproteobacteria</taxon>
        <taxon>Burkholderiales</taxon>
        <taxon>Comamonadaceae</taxon>
        <taxon>Ramlibacter</taxon>
    </lineage>
</organism>
<dbReference type="Proteomes" id="UP000297839">
    <property type="component" value="Unassembled WGS sequence"/>
</dbReference>
<protein>
    <recommendedName>
        <fullName evidence="4">Apea-like HEPN domain-containing protein</fullName>
    </recommendedName>
</protein>
<proteinExistence type="predicted"/>
<feature type="region of interest" description="Disordered" evidence="1">
    <location>
        <begin position="427"/>
        <end position="456"/>
    </location>
</feature>
<reference evidence="2 3" key="1">
    <citation type="submission" date="2019-03" db="EMBL/GenBank/DDBJ databases">
        <title>Ramlibacter sp. 18x22-1, whole genome shotgun sequence.</title>
        <authorList>
            <person name="Zhang X."/>
            <person name="Feng G."/>
            <person name="Zhu H."/>
        </authorList>
    </citation>
    <scope>NUCLEOTIDE SEQUENCE [LARGE SCALE GENOMIC DNA]</scope>
    <source>
        <strain evidence="2 3">18x22-1</strain>
    </source>
</reference>
<sequence length="456" mass="49766">MNEFDLLKNALSEAKYVPHEHLPVGPEELHATGLAFARVDEVGSLGFTPAGRTCIHRLASVLHERDERFRRGASLAAFREKVASAALDYYDQRANLAHADVAGLKNKLEQWFQGHTKAETHLVPCALLPQDARSFDVGPVRFISAGQLEAEGIKTAAFGDWLSNFANSRNARWFARVEVRGEDARRRELANAAVDLALASLHLVLPLDPPMHRVSNRAVPDWVMSFTLDDSGEVWPGQTTSNTPADALSSEYFDQAIDANATLLKSCGARIQAFLSVDEALDGMSHAWCDAAYWYFEAASDELDTAALAKLEACLENLTSSTKGHKSNSRLRGLVQRVLGVPLTRPLSNNAPLTYGGFVEELVEARSRVLHGTASTLTGGAKLTRAEATKEAARLLKATSCLMDRYREVCPASDLSLDAFQDWTHREREKARAAAQQNTPPHEPAPGETLANDGGA</sequence>
<evidence type="ECO:0000256" key="1">
    <source>
        <dbReference type="SAM" id="MobiDB-lite"/>
    </source>
</evidence>
<evidence type="ECO:0008006" key="4">
    <source>
        <dbReference type="Google" id="ProtNLM"/>
    </source>
</evidence>
<dbReference type="EMBL" id="SMLK01000001">
    <property type="protein sequence ID" value="TFZ08933.1"/>
    <property type="molecule type" value="Genomic_DNA"/>
</dbReference>
<evidence type="ECO:0000313" key="2">
    <source>
        <dbReference type="EMBL" id="TFZ08933.1"/>
    </source>
</evidence>
<keyword evidence="3" id="KW-1185">Reference proteome</keyword>
<evidence type="ECO:0000313" key="3">
    <source>
        <dbReference type="Proteomes" id="UP000297839"/>
    </source>
</evidence>
<accession>A0A4Z0CBF5</accession>
<gene>
    <name evidence="2" type="ORF">EZ216_07265</name>
</gene>
<dbReference type="RefSeq" id="WP_135249018.1">
    <property type="nucleotide sequence ID" value="NZ_SMLK01000001.1"/>
</dbReference>